<accession>A0A3S4ZYT0</accession>
<feature type="region of interest" description="Disordered" evidence="1">
    <location>
        <begin position="40"/>
        <end position="73"/>
    </location>
</feature>
<comment type="caution">
    <text evidence="2">The sequence shown here is derived from an EMBL/GenBank/DDBJ whole genome shotgun (WGS) entry which is preliminary data.</text>
</comment>
<dbReference type="AlphaFoldDB" id="A0A3S4ZYT0"/>
<gene>
    <name evidence="2" type="ORF">PXEA_LOCUS3893</name>
</gene>
<organism evidence="2 3">
    <name type="scientific">Protopolystoma xenopodis</name>
    <dbReference type="NCBI Taxonomy" id="117903"/>
    <lineage>
        <taxon>Eukaryota</taxon>
        <taxon>Metazoa</taxon>
        <taxon>Spiralia</taxon>
        <taxon>Lophotrochozoa</taxon>
        <taxon>Platyhelminthes</taxon>
        <taxon>Monogenea</taxon>
        <taxon>Polyopisthocotylea</taxon>
        <taxon>Polystomatidea</taxon>
        <taxon>Polystomatidae</taxon>
        <taxon>Protopolystoma</taxon>
    </lineage>
</organism>
<protein>
    <submittedName>
        <fullName evidence="2">Uncharacterized protein</fullName>
    </submittedName>
</protein>
<keyword evidence="3" id="KW-1185">Reference proteome</keyword>
<dbReference type="Proteomes" id="UP000784294">
    <property type="component" value="Unassembled WGS sequence"/>
</dbReference>
<name>A0A3S4ZYT0_9PLAT</name>
<dbReference type="EMBL" id="CAAALY010009047">
    <property type="protein sequence ID" value="VEL10453.1"/>
    <property type="molecule type" value="Genomic_DNA"/>
</dbReference>
<sequence length="73" mass="8225">MMPNLRGSWGVNNCIVRQFGQNRSGQIGCISQTFKARQLRSQRLPSAGKRGVPGRRIDTHTGRDLDQRRMKSG</sequence>
<feature type="compositionally biased region" description="Basic and acidic residues" evidence="1">
    <location>
        <begin position="55"/>
        <end position="73"/>
    </location>
</feature>
<reference evidence="2" key="1">
    <citation type="submission" date="2018-11" db="EMBL/GenBank/DDBJ databases">
        <authorList>
            <consortium name="Pathogen Informatics"/>
        </authorList>
    </citation>
    <scope>NUCLEOTIDE SEQUENCE</scope>
</reference>
<evidence type="ECO:0000256" key="1">
    <source>
        <dbReference type="SAM" id="MobiDB-lite"/>
    </source>
</evidence>
<proteinExistence type="predicted"/>
<evidence type="ECO:0000313" key="3">
    <source>
        <dbReference type="Proteomes" id="UP000784294"/>
    </source>
</evidence>
<evidence type="ECO:0000313" key="2">
    <source>
        <dbReference type="EMBL" id="VEL10453.1"/>
    </source>
</evidence>